<organism evidence="1 2">
    <name type="scientific">Craurococcus roseus</name>
    <dbReference type="NCBI Taxonomy" id="77585"/>
    <lineage>
        <taxon>Bacteria</taxon>
        <taxon>Pseudomonadati</taxon>
        <taxon>Pseudomonadota</taxon>
        <taxon>Alphaproteobacteria</taxon>
        <taxon>Acetobacterales</taxon>
        <taxon>Acetobacteraceae</taxon>
        <taxon>Craurococcus</taxon>
    </lineage>
</organism>
<dbReference type="Proteomes" id="UP001501588">
    <property type="component" value="Unassembled WGS sequence"/>
</dbReference>
<keyword evidence="2" id="KW-1185">Reference proteome</keyword>
<proteinExistence type="predicted"/>
<name>A0ABN1FH97_9PROT</name>
<dbReference type="EMBL" id="BAAAFZ010000050">
    <property type="protein sequence ID" value="GAA0590789.1"/>
    <property type="molecule type" value="Genomic_DNA"/>
</dbReference>
<accession>A0ABN1FH97</accession>
<sequence length="188" mass="19441">MQRTTRKAPSHDAAIPARAPRRSATLPLLALLALPGCQALLTEGTSTVAGIGSASVADSVGANAAATTGIGLGVQALGRAGLQYAQRLTHRAAQDRIAGVAGPLPVGGVGAWATDHTVPVEPNERGQVAVSRVISAGPLECKEIVFSVDNGRGEKLRRAFYIAAVCRDGETWKWASAEPATERWGSLQ</sequence>
<dbReference type="RefSeq" id="WP_343896320.1">
    <property type="nucleotide sequence ID" value="NZ_BAAAFZ010000050.1"/>
</dbReference>
<evidence type="ECO:0000313" key="2">
    <source>
        <dbReference type="Proteomes" id="UP001501588"/>
    </source>
</evidence>
<comment type="caution">
    <text evidence="1">The sequence shown here is derived from an EMBL/GenBank/DDBJ whole genome shotgun (WGS) entry which is preliminary data.</text>
</comment>
<gene>
    <name evidence="1" type="ORF">GCM10009416_31510</name>
</gene>
<reference evidence="1 2" key="1">
    <citation type="journal article" date="2019" name="Int. J. Syst. Evol. Microbiol.">
        <title>The Global Catalogue of Microorganisms (GCM) 10K type strain sequencing project: providing services to taxonomists for standard genome sequencing and annotation.</title>
        <authorList>
            <consortium name="The Broad Institute Genomics Platform"/>
            <consortium name="The Broad Institute Genome Sequencing Center for Infectious Disease"/>
            <person name="Wu L."/>
            <person name="Ma J."/>
        </authorList>
    </citation>
    <scope>NUCLEOTIDE SEQUENCE [LARGE SCALE GENOMIC DNA]</scope>
    <source>
        <strain evidence="1 2">JCM 9933</strain>
    </source>
</reference>
<protein>
    <submittedName>
        <fullName evidence="1">Lipoprotein</fullName>
    </submittedName>
</protein>
<keyword evidence="1" id="KW-0449">Lipoprotein</keyword>
<evidence type="ECO:0000313" key="1">
    <source>
        <dbReference type="EMBL" id="GAA0590789.1"/>
    </source>
</evidence>